<dbReference type="Gene3D" id="3.40.190.10">
    <property type="entry name" value="Periplasmic binding protein-like II"/>
    <property type="match status" value="2"/>
</dbReference>
<dbReference type="PANTHER" id="PTHR30024">
    <property type="entry name" value="ALIPHATIC SULFONATES-BINDING PROTEIN-RELATED"/>
    <property type="match status" value="1"/>
</dbReference>
<evidence type="ECO:0000256" key="1">
    <source>
        <dbReference type="ARBA" id="ARBA00004418"/>
    </source>
</evidence>
<evidence type="ECO:0000313" key="7">
    <source>
        <dbReference type="Proteomes" id="UP000700059"/>
    </source>
</evidence>
<feature type="chain" id="PRO_5046583121" evidence="4">
    <location>
        <begin position="24"/>
        <end position="328"/>
    </location>
</feature>
<reference evidence="6 7" key="1">
    <citation type="submission" date="2021-08" db="EMBL/GenBank/DDBJ databases">
        <title>Helicobacter spp. isolated from feces of Anatolian Ground Squirrel (Spermophilus xanthoprymnus) in Turkey.</title>
        <authorList>
            <person name="Aydin F."/>
            <person name="Abay S."/>
            <person name="Kayman T."/>
            <person name="Karakaya E."/>
            <person name="Saticioglu I.B."/>
        </authorList>
    </citation>
    <scope>NUCLEOTIDE SEQUENCE [LARGE SCALE GENOMIC DNA]</scope>
    <source>
        <strain evidence="6 7">Faydin-H70</strain>
    </source>
</reference>
<dbReference type="SMART" id="SM00062">
    <property type="entry name" value="PBPb"/>
    <property type="match status" value="1"/>
</dbReference>
<organism evidence="6 7">
    <name type="scientific">Helicobacter turcicus</name>
    <dbReference type="NCBI Taxonomy" id="2867412"/>
    <lineage>
        <taxon>Bacteria</taxon>
        <taxon>Pseudomonadati</taxon>
        <taxon>Campylobacterota</taxon>
        <taxon>Epsilonproteobacteria</taxon>
        <taxon>Campylobacterales</taxon>
        <taxon>Helicobacteraceae</taxon>
        <taxon>Helicobacter</taxon>
    </lineage>
</organism>
<protein>
    <submittedName>
        <fullName evidence="6">ABC transporter substrate-binding protein</fullName>
    </submittedName>
</protein>
<dbReference type="RefSeq" id="WP_221532284.1">
    <property type="nucleotide sequence ID" value="NZ_JAIGYP010000007.1"/>
</dbReference>
<dbReference type="InterPro" id="IPR015168">
    <property type="entry name" value="SsuA/THI5"/>
</dbReference>
<comment type="caution">
    <text evidence="6">The sequence shown here is derived from an EMBL/GenBank/DDBJ whole genome shotgun (WGS) entry which is preliminary data.</text>
</comment>
<evidence type="ECO:0000256" key="2">
    <source>
        <dbReference type="ARBA" id="ARBA00010742"/>
    </source>
</evidence>
<name>A0ABS7JNN0_9HELI</name>
<sequence>MKSIKRLALLLLALVGVTQTLFAQTLKVGIQSIPSTQTLAIASGILEEELKQAGIKLEVFSFDTGRDINNAFASKSIDVGFLGTTPYVAGILGGLETDVIHISFVSKQNEGLAVKKNGGIKSVGDIKGKKIGVPFGTSAHYALLSTLKVNNIAQNEVKLLDLNPTDLFAAWQRGDIDAAFVWDTYLSDLENANIIYSDEDLLNVGIILSDVSAVRKEYKDEKALKAYIRALDRAYDLYINNRKEAVEVFAKHFKFNPEIVEGLIDEKKALWLDSKALKEAKFLGTPTQKGEYYKTIQGVAEFLHTQGVLRKIPKSIKFDSYINPSFLQ</sequence>
<evidence type="ECO:0000313" key="6">
    <source>
        <dbReference type="EMBL" id="MBX7490988.1"/>
    </source>
</evidence>
<evidence type="ECO:0000259" key="5">
    <source>
        <dbReference type="SMART" id="SM00062"/>
    </source>
</evidence>
<proteinExistence type="inferred from homology"/>
<dbReference type="EMBL" id="JAIGYQ010000007">
    <property type="protein sequence ID" value="MBX7490988.1"/>
    <property type="molecule type" value="Genomic_DNA"/>
</dbReference>
<dbReference type="SUPFAM" id="SSF53850">
    <property type="entry name" value="Periplasmic binding protein-like II"/>
    <property type="match status" value="1"/>
</dbReference>
<keyword evidence="7" id="KW-1185">Reference proteome</keyword>
<feature type="domain" description="Solute-binding protein family 3/N-terminal" evidence="5">
    <location>
        <begin position="25"/>
        <end position="245"/>
    </location>
</feature>
<feature type="signal peptide" evidence="4">
    <location>
        <begin position="1"/>
        <end position="23"/>
    </location>
</feature>
<dbReference type="InterPro" id="IPR001638">
    <property type="entry name" value="Solute-binding_3/MltF_N"/>
</dbReference>
<dbReference type="PANTHER" id="PTHR30024:SF47">
    <property type="entry name" value="TAURINE-BINDING PERIPLASMIC PROTEIN"/>
    <property type="match status" value="1"/>
</dbReference>
<keyword evidence="3 4" id="KW-0732">Signal</keyword>
<accession>A0ABS7JNN0</accession>
<evidence type="ECO:0000256" key="4">
    <source>
        <dbReference type="SAM" id="SignalP"/>
    </source>
</evidence>
<comment type="subcellular location">
    <subcellularLocation>
        <location evidence="1">Periplasm</location>
    </subcellularLocation>
</comment>
<dbReference type="Pfam" id="PF09084">
    <property type="entry name" value="NMT1"/>
    <property type="match status" value="1"/>
</dbReference>
<dbReference type="Proteomes" id="UP000700059">
    <property type="component" value="Unassembled WGS sequence"/>
</dbReference>
<evidence type="ECO:0000256" key="3">
    <source>
        <dbReference type="ARBA" id="ARBA00022729"/>
    </source>
</evidence>
<gene>
    <name evidence="6" type="ORF">K4G57_05870</name>
</gene>
<comment type="similarity">
    <text evidence="2">Belongs to the bacterial solute-binding protein SsuA/TauA family.</text>
</comment>